<sequence>NFQWCPKFNNLSALKLGERCLPAGFYAPKVFLQNCPNLVKLTLKPEKVHATIIGELEEGPFTCQHVQMLEVVCSEGDRNVVEKLLVLGGITSGQVCFRH</sequence>
<name>A0A1E5VDE5_9POAL</name>
<protein>
    <recommendedName>
        <fullName evidence="3">FBD domain-containing protein</fullName>
    </recommendedName>
</protein>
<gene>
    <name evidence="1" type="ORF">BAE44_0015821</name>
</gene>
<organism evidence="1 2">
    <name type="scientific">Dichanthelium oligosanthes</name>
    <dbReference type="NCBI Taxonomy" id="888268"/>
    <lineage>
        <taxon>Eukaryota</taxon>
        <taxon>Viridiplantae</taxon>
        <taxon>Streptophyta</taxon>
        <taxon>Embryophyta</taxon>
        <taxon>Tracheophyta</taxon>
        <taxon>Spermatophyta</taxon>
        <taxon>Magnoliopsida</taxon>
        <taxon>Liliopsida</taxon>
        <taxon>Poales</taxon>
        <taxon>Poaceae</taxon>
        <taxon>PACMAD clade</taxon>
        <taxon>Panicoideae</taxon>
        <taxon>Panicodae</taxon>
        <taxon>Paniceae</taxon>
        <taxon>Dichantheliinae</taxon>
        <taxon>Dichanthelium</taxon>
    </lineage>
</organism>
<feature type="non-terminal residue" evidence="1">
    <location>
        <position position="1"/>
    </location>
</feature>
<evidence type="ECO:0008006" key="3">
    <source>
        <dbReference type="Google" id="ProtNLM"/>
    </source>
</evidence>
<proteinExistence type="predicted"/>
<accession>A0A1E5VDE5</accession>
<dbReference type="PANTHER" id="PTHR34223:SF26">
    <property type="entry name" value="OS02G0188900 PROTEIN"/>
    <property type="match status" value="1"/>
</dbReference>
<evidence type="ECO:0000313" key="2">
    <source>
        <dbReference type="Proteomes" id="UP000095767"/>
    </source>
</evidence>
<dbReference type="Proteomes" id="UP000095767">
    <property type="component" value="Unassembled WGS sequence"/>
</dbReference>
<dbReference type="EMBL" id="LWDX02043278">
    <property type="protein sequence ID" value="OEL23160.1"/>
    <property type="molecule type" value="Genomic_DNA"/>
</dbReference>
<dbReference type="OrthoDB" id="668520at2759"/>
<evidence type="ECO:0000313" key="1">
    <source>
        <dbReference type="EMBL" id="OEL23160.1"/>
    </source>
</evidence>
<comment type="caution">
    <text evidence="1">The sequence shown here is derived from an EMBL/GenBank/DDBJ whole genome shotgun (WGS) entry which is preliminary data.</text>
</comment>
<dbReference type="STRING" id="888268.A0A1E5VDE5"/>
<dbReference type="PANTHER" id="PTHR34223">
    <property type="entry name" value="OS11G0201299 PROTEIN"/>
    <property type="match status" value="1"/>
</dbReference>
<keyword evidence="2" id="KW-1185">Reference proteome</keyword>
<dbReference type="InterPro" id="IPR053197">
    <property type="entry name" value="F-box_SCFL_complex_component"/>
</dbReference>
<reference evidence="1 2" key="1">
    <citation type="submission" date="2016-09" db="EMBL/GenBank/DDBJ databases">
        <title>The draft genome of Dichanthelium oligosanthes: A C3 panicoid grass species.</title>
        <authorList>
            <person name="Studer A.J."/>
            <person name="Schnable J.C."/>
            <person name="Brutnell T.P."/>
        </authorList>
    </citation>
    <scope>NUCLEOTIDE SEQUENCE [LARGE SCALE GENOMIC DNA]</scope>
    <source>
        <strain evidence="2">cv. Kellogg 1175</strain>
        <tissue evidence="1">Leaf</tissue>
    </source>
</reference>
<dbReference type="AlphaFoldDB" id="A0A1E5VDE5"/>